<feature type="region of interest" description="Disordered" evidence="1">
    <location>
        <begin position="98"/>
        <end position="123"/>
    </location>
</feature>
<name>A0A1D6I8A9_MAIZE</name>
<accession>A0A1D6I8A9</accession>
<dbReference type="EMBL" id="CM007650">
    <property type="protein sequence ID" value="ONM56280.1"/>
    <property type="molecule type" value="Genomic_DNA"/>
</dbReference>
<dbReference type="SMR" id="A0A1D6I8A9"/>
<dbReference type="PANTHER" id="PTHR33450">
    <property type="entry name" value="EMB|CAB67623.1-RELATED"/>
    <property type="match status" value="1"/>
</dbReference>
<sequence length="234" mass="25963">MRHSSSLANLVDRQLHNLSTSKMKISNKSAPDLLKKAVTSIKSKTDALRTKLIILASLRRRMAIVAAVSRKVHTLVSSSSSQEKMAADRRHSRALALSNKAMATPSEGPPATTGGGGERGGSNNKAHLSLFEIAVFDEDDDHVYRGDHYWTSSSLFDDGNYRCSNEEEEEDVHQEDGADDLDDVLGALHEPSVIEVIRSNREAEGLKFNIDDEIDEACDMFIRRCRSRMDLSLY</sequence>
<reference evidence="2 4" key="1">
    <citation type="submission" date="2015-12" db="EMBL/GenBank/DDBJ databases">
        <title>Update maize B73 reference genome by single molecule sequencing technologies.</title>
        <authorList>
            <consortium name="Maize Genome Sequencing Project"/>
            <person name="Ware D."/>
        </authorList>
    </citation>
    <scope>NUCLEOTIDE SEQUENCE [LARGE SCALE GENOMIC DNA]</scope>
    <source>
        <strain evidence="4">cv. B73</strain>
        <tissue evidence="2">Seedling</tissue>
    </source>
</reference>
<dbReference type="RefSeq" id="XP_020396614.1">
    <property type="nucleotide sequence ID" value="XM_020541025.2"/>
</dbReference>
<evidence type="ECO:0000313" key="4">
    <source>
        <dbReference type="Proteomes" id="UP000007305"/>
    </source>
</evidence>
<keyword evidence="4" id="KW-1185">Reference proteome</keyword>
<dbReference type="Gramene" id="Zm00001eb318080_T001">
    <property type="protein sequence ID" value="Zm00001eb318080_P001"/>
    <property type="gene ID" value="Zm00001eb318080"/>
</dbReference>
<reference evidence="3" key="3">
    <citation type="submission" date="2021-05" db="UniProtKB">
        <authorList>
            <consortium name="EnsemblPlants"/>
        </authorList>
    </citation>
    <scope>IDENTIFICATION</scope>
    <source>
        <strain evidence="3">cv. B73</strain>
    </source>
</reference>
<dbReference type="ExpressionAtlas" id="A0A1D6I8A9">
    <property type="expression patterns" value="baseline and differential"/>
</dbReference>
<gene>
    <name evidence="3" type="primary">LOC109940785</name>
    <name evidence="2" type="ORF">ZEAMMB73_Zm00001d021093</name>
</gene>
<reference evidence="3" key="2">
    <citation type="submission" date="2019-07" db="EMBL/GenBank/DDBJ databases">
        <authorList>
            <person name="Seetharam A."/>
            <person name="Woodhouse M."/>
            <person name="Cannon E."/>
        </authorList>
    </citation>
    <scope>NUCLEOTIDE SEQUENCE [LARGE SCALE GENOMIC DNA]</scope>
    <source>
        <strain evidence="3">cv. B73</strain>
    </source>
</reference>
<dbReference type="EnsemblPlants" id="Zm00001eb318080_T001">
    <property type="protein sequence ID" value="Zm00001eb318080_P001"/>
    <property type="gene ID" value="Zm00001eb318080"/>
</dbReference>
<evidence type="ECO:0000256" key="1">
    <source>
        <dbReference type="SAM" id="MobiDB-lite"/>
    </source>
</evidence>
<dbReference type="GeneID" id="109940785"/>
<dbReference type="Proteomes" id="UP000007305">
    <property type="component" value="Chromosome 7"/>
</dbReference>
<dbReference type="OrthoDB" id="662547at2759"/>
<feature type="compositionally biased region" description="Low complexity" evidence="1">
    <location>
        <begin position="103"/>
        <end position="112"/>
    </location>
</feature>
<evidence type="ECO:0000313" key="3">
    <source>
        <dbReference type="EnsemblPlants" id="Zm00001eb318080_P001"/>
    </source>
</evidence>
<proteinExistence type="predicted"/>
<dbReference type="PANTHER" id="PTHR33450:SF23">
    <property type="match status" value="1"/>
</dbReference>
<organism evidence="2">
    <name type="scientific">Zea mays</name>
    <name type="common">Maize</name>
    <dbReference type="NCBI Taxonomy" id="4577"/>
    <lineage>
        <taxon>Eukaryota</taxon>
        <taxon>Viridiplantae</taxon>
        <taxon>Streptophyta</taxon>
        <taxon>Embryophyta</taxon>
        <taxon>Tracheophyta</taxon>
        <taxon>Spermatophyta</taxon>
        <taxon>Magnoliopsida</taxon>
        <taxon>Liliopsida</taxon>
        <taxon>Poales</taxon>
        <taxon>Poaceae</taxon>
        <taxon>PACMAD clade</taxon>
        <taxon>Panicoideae</taxon>
        <taxon>Andropogonodae</taxon>
        <taxon>Andropogoneae</taxon>
        <taxon>Tripsacinae</taxon>
        <taxon>Zea</taxon>
    </lineage>
</organism>
<evidence type="ECO:0000313" key="2">
    <source>
        <dbReference type="EMBL" id="ONM56280.1"/>
    </source>
</evidence>
<dbReference type="AlphaFoldDB" id="A0A1D6I8A9"/>
<protein>
    <submittedName>
        <fullName evidence="2 3">Uncharacterized protein</fullName>
    </submittedName>
</protein>